<dbReference type="RefSeq" id="WP_306884823.1">
    <property type="nucleotide sequence ID" value="NZ_JAUSUL010000001.1"/>
</dbReference>
<evidence type="ECO:0000313" key="8">
    <source>
        <dbReference type="EMBL" id="MDQ0315031.1"/>
    </source>
</evidence>
<evidence type="ECO:0000256" key="1">
    <source>
        <dbReference type="ARBA" id="ARBA00007957"/>
    </source>
</evidence>
<dbReference type="GO" id="GO:0005829">
    <property type="term" value="C:cytosol"/>
    <property type="evidence" value="ECO:0007669"/>
    <property type="project" value="TreeGrafter"/>
</dbReference>
<evidence type="ECO:0000256" key="6">
    <source>
        <dbReference type="ARBA" id="ARBA00023163"/>
    </source>
</evidence>
<dbReference type="GO" id="GO:0045892">
    <property type="term" value="P:negative regulation of DNA-templated transcription"/>
    <property type="evidence" value="ECO:0007669"/>
    <property type="project" value="TreeGrafter"/>
</dbReference>
<dbReference type="EMBL" id="JAUSUL010000001">
    <property type="protein sequence ID" value="MDQ0315031.1"/>
    <property type="molecule type" value="Genomic_DNA"/>
</dbReference>
<dbReference type="SUPFAM" id="SSF46785">
    <property type="entry name" value="Winged helix' DNA-binding domain"/>
    <property type="match status" value="1"/>
</dbReference>
<evidence type="ECO:0000256" key="3">
    <source>
        <dbReference type="ARBA" id="ARBA00022833"/>
    </source>
</evidence>
<gene>
    <name evidence="8" type="ORF">J2S73_001468</name>
</gene>
<feature type="binding site" evidence="7">
    <location>
        <position position="77"/>
    </location>
    <ligand>
        <name>Zn(2+)</name>
        <dbReference type="ChEBI" id="CHEBI:29105"/>
    </ligand>
</feature>
<keyword evidence="2" id="KW-0678">Repressor</keyword>
<keyword evidence="4" id="KW-0805">Transcription regulation</keyword>
<dbReference type="PANTHER" id="PTHR33202">
    <property type="entry name" value="ZINC UPTAKE REGULATION PROTEIN"/>
    <property type="match status" value="1"/>
</dbReference>
<feature type="binding site" evidence="7">
    <location>
        <position position="117"/>
    </location>
    <ligand>
        <name>Zn(2+)</name>
        <dbReference type="ChEBI" id="CHEBI:29105"/>
    </ligand>
</feature>
<dbReference type="GO" id="GO:0008270">
    <property type="term" value="F:zinc ion binding"/>
    <property type="evidence" value="ECO:0007669"/>
    <property type="project" value="TreeGrafter"/>
</dbReference>
<evidence type="ECO:0000313" key="9">
    <source>
        <dbReference type="Proteomes" id="UP001229244"/>
    </source>
</evidence>
<name>A0AAE3VN12_9HYPH</name>
<protein>
    <submittedName>
        <fullName evidence="8">Fur family zinc uptake transcriptional regulator</fullName>
    </submittedName>
</protein>
<comment type="caution">
    <text evidence="8">The sequence shown here is derived from an EMBL/GenBank/DDBJ whole genome shotgun (WGS) entry which is preliminary data.</text>
</comment>
<dbReference type="GO" id="GO:0003700">
    <property type="term" value="F:DNA-binding transcription factor activity"/>
    <property type="evidence" value="ECO:0007669"/>
    <property type="project" value="InterPro"/>
</dbReference>
<keyword evidence="9" id="KW-1185">Reference proteome</keyword>
<dbReference type="Pfam" id="PF01475">
    <property type="entry name" value="FUR"/>
    <property type="match status" value="1"/>
</dbReference>
<reference evidence="8" key="1">
    <citation type="submission" date="2023-07" db="EMBL/GenBank/DDBJ databases">
        <title>Genomic Encyclopedia of Type Strains, Phase IV (KMG-IV): sequencing the most valuable type-strain genomes for metagenomic binning, comparative biology and taxonomic classification.</title>
        <authorList>
            <person name="Goeker M."/>
        </authorList>
    </citation>
    <scope>NUCLEOTIDE SEQUENCE</scope>
    <source>
        <strain evidence="8">DSM 21202</strain>
    </source>
</reference>
<dbReference type="GO" id="GO:0000976">
    <property type="term" value="F:transcription cis-regulatory region binding"/>
    <property type="evidence" value="ECO:0007669"/>
    <property type="project" value="TreeGrafter"/>
</dbReference>
<organism evidence="8 9">
    <name type="scientific">Amorphus orientalis</name>
    <dbReference type="NCBI Taxonomy" id="649198"/>
    <lineage>
        <taxon>Bacteria</taxon>
        <taxon>Pseudomonadati</taxon>
        <taxon>Pseudomonadota</taxon>
        <taxon>Alphaproteobacteria</taxon>
        <taxon>Hyphomicrobiales</taxon>
        <taxon>Amorphaceae</taxon>
        <taxon>Amorphus</taxon>
    </lineage>
</organism>
<dbReference type="InterPro" id="IPR043135">
    <property type="entry name" value="Fur_C"/>
</dbReference>
<dbReference type="Gene3D" id="1.10.10.10">
    <property type="entry name" value="Winged helix-like DNA-binding domain superfamily/Winged helix DNA-binding domain"/>
    <property type="match status" value="1"/>
</dbReference>
<keyword evidence="6" id="KW-0804">Transcription</keyword>
<dbReference type="InterPro" id="IPR036388">
    <property type="entry name" value="WH-like_DNA-bd_sf"/>
</dbReference>
<dbReference type="InterPro" id="IPR002481">
    <property type="entry name" value="FUR"/>
</dbReference>
<keyword evidence="3 7" id="KW-0862">Zinc</keyword>
<keyword evidence="5" id="KW-0238">DNA-binding</keyword>
<evidence type="ECO:0000256" key="5">
    <source>
        <dbReference type="ARBA" id="ARBA00023125"/>
    </source>
</evidence>
<keyword evidence="7" id="KW-0479">Metal-binding</keyword>
<comment type="cofactor">
    <cofactor evidence="7">
        <name>Zn(2+)</name>
        <dbReference type="ChEBI" id="CHEBI:29105"/>
    </cofactor>
    <text evidence="7">Binds 1 zinc ion per subunit.</text>
</comment>
<evidence type="ECO:0000256" key="4">
    <source>
        <dbReference type="ARBA" id="ARBA00023015"/>
    </source>
</evidence>
<sequence>MRKEVISVLREEGRILTAYQILRRLRAKLGRPIAPTSIYRCLTDLIERGLVMRVESLNAYVAAGDMASVSDRFLLVCKGCGETRSLLDGEVKARLQTDADRIGFTIDRSVLELLGTCRSCQNETEPRLLGAGTGA</sequence>
<dbReference type="AlphaFoldDB" id="A0AAE3VN12"/>
<dbReference type="Gene3D" id="3.30.1490.190">
    <property type="match status" value="1"/>
</dbReference>
<dbReference type="InterPro" id="IPR036390">
    <property type="entry name" value="WH_DNA-bd_sf"/>
</dbReference>
<feature type="binding site" evidence="7">
    <location>
        <position position="120"/>
    </location>
    <ligand>
        <name>Zn(2+)</name>
        <dbReference type="ChEBI" id="CHEBI:29105"/>
    </ligand>
</feature>
<dbReference type="Proteomes" id="UP001229244">
    <property type="component" value="Unassembled WGS sequence"/>
</dbReference>
<accession>A0AAE3VN12</accession>
<evidence type="ECO:0000256" key="7">
    <source>
        <dbReference type="PIRSR" id="PIRSR602481-1"/>
    </source>
</evidence>
<evidence type="ECO:0000256" key="2">
    <source>
        <dbReference type="ARBA" id="ARBA00022491"/>
    </source>
</evidence>
<dbReference type="PANTHER" id="PTHR33202:SF6">
    <property type="entry name" value="ZINC UPTAKE REGULATION PROTEIN"/>
    <property type="match status" value="1"/>
</dbReference>
<feature type="binding site" evidence="7">
    <location>
        <position position="80"/>
    </location>
    <ligand>
        <name>Zn(2+)</name>
        <dbReference type="ChEBI" id="CHEBI:29105"/>
    </ligand>
</feature>
<dbReference type="GO" id="GO:1900376">
    <property type="term" value="P:regulation of secondary metabolite biosynthetic process"/>
    <property type="evidence" value="ECO:0007669"/>
    <property type="project" value="TreeGrafter"/>
</dbReference>
<proteinExistence type="inferred from homology"/>
<comment type="similarity">
    <text evidence="1">Belongs to the Fur family.</text>
</comment>